<evidence type="ECO:0000256" key="22">
    <source>
        <dbReference type="ARBA" id="ARBA00023180"/>
    </source>
</evidence>
<dbReference type="FunFam" id="3.40.50.11980:FF:000003">
    <property type="entry name" value="Mitochondrial ribonuclease P catalytic subunit"/>
    <property type="match status" value="1"/>
</dbReference>
<keyword evidence="21" id="KW-0496">Mitochondrion</keyword>
<evidence type="ECO:0000256" key="5">
    <source>
        <dbReference type="ARBA" id="ARBA00004173"/>
    </source>
</evidence>
<dbReference type="Proteomes" id="UP001108240">
    <property type="component" value="Unplaced"/>
</dbReference>
<evidence type="ECO:0000256" key="26">
    <source>
        <dbReference type="ARBA" id="ARBA00062366"/>
    </source>
</evidence>
<evidence type="ECO:0000256" key="4">
    <source>
        <dbReference type="ARBA" id="ARBA00004123"/>
    </source>
</evidence>
<dbReference type="GO" id="GO:0030678">
    <property type="term" value="C:mitochondrial ribonuclease P complex"/>
    <property type="evidence" value="ECO:0007669"/>
    <property type="project" value="TreeGrafter"/>
</dbReference>
<keyword evidence="11" id="KW-0597">Phosphoprotein</keyword>
<dbReference type="SUPFAM" id="SSF56235">
    <property type="entry name" value="N-terminal nucleophile aminohydrolases (Ntn hydrolases)"/>
    <property type="match status" value="1"/>
</dbReference>
<evidence type="ECO:0000256" key="27">
    <source>
        <dbReference type="PROSITE-ProRule" id="PRU00808"/>
    </source>
</evidence>
<comment type="similarity">
    <text evidence="7">Belongs to the PPR family. P subfamily.</text>
</comment>
<dbReference type="EC" id="3.1.26.5" evidence="8"/>
<keyword evidence="20" id="KW-0007">Acetylation</keyword>
<evidence type="ECO:0000256" key="6">
    <source>
        <dbReference type="ARBA" id="ARBA00004496"/>
    </source>
</evidence>
<accession>A0A8C1A3H5</accession>
<dbReference type="GeneTree" id="ENSGT00390000002201"/>
<evidence type="ECO:0000256" key="8">
    <source>
        <dbReference type="ARBA" id="ARBA00012179"/>
    </source>
</evidence>
<evidence type="ECO:0000256" key="1">
    <source>
        <dbReference type="ARBA" id="ARBA00000928"/>
    </source>
</evidence>
<dbReference type="AlphaFoldDB" id="A0A8C1A3H5"/>
<keyword evidence="17" id="KW-0460">Magnesium</keyword>
<dbReference type="GO" id="GO:0005634">
    <property type="term" value="C:nucleus"/>
    <property type="evidence" value="ECO:0007669"/>
    <property type="project" value="UniProtKB-SubCell"/>
</dbReference>
<reference evidence="29" key="1">
    <citation type="submission" date="2025-08" db="UniProtKB">
        <authorList>
            <consortium name="Ensembl"/>
        </authorList>
    </citation>
    <scope>IDENTIFICATION</scope>
</reference>
<comment type="similarity">
    <text evidence="27">Belongs to the peptidase T1A family.</text>
</comment>
<evidence type="ECO:0000256" key="13">
    <source>
        <dbReference type="ARBA" id="ARBA00022722"/>
    </source>
</evidence>
<comment type="subunit">
    <text evidence="26">The 26S proteasome consists of a 20S proteasome core and two 19S regulatory subunits. The 20S proteasome core is a barrel-shaped complex made of 28 subunits that are arranged in four stacked rings. The two outer rings are each formed by seven alpha subunits, and the two inner rings are formed by seven beta subunits. The proteolytic activity is exerted by three beta-subunits PSMB5, PSMB6 and PSMB7. Interacts with ALKBH4.</text>
</comment>
<sequence>IVTSLTCDCTGEFIINPHTQYYSTKGDGQAHGRGAKEKGFTPRTRPAFPNSVFTAGTARRTAEYMKKRAGVDTEELSNNAPSWGRGSVKVSLPDHPLTTSEWAKFKESSSKPDRFEMRMMEGLLAANADINIAKSLLAYEVQDKGTLSYELLLRYLTLCVMGRHHSEVFDTYDIMRTCFKTLDTGASSLFIKGLSQTERWREALEVLEGMKKALLPSPRNYSDAIAGAALHGDAETSWMLYDELLELGLVPNQDTWQCLFQSGITQRGQEDKLFSVLSYMRDNQIYPEEPLIQTIKAWFESLPDQKWSGTFSYVVPSGECKNCSASLESIQLTEEEYAELKDTVMKKVIEGSDVFKKTTPEELKSFKSFVKQRPPFDVVIDGLNVANTTPKASHSETLLAVVSELHQQGLNILVLGRKHMLHPSRNWDRQNMNKIKQKAHCFFTENISEDDPFLLYAALHSGVHCNFLSRDLMRDHKACLPDSATRRLFFKWQRGHQLVISHYVPGKRVRFQRISAYDTIIQTSGSSWHIPYDENRGDRATYEVPQKWLFEWVTVFAFYEQLMIIVYMLILFSTEYAFKAINQGGLTSLAVRGKDCAVVITQKKVPDKLLDESTVTHLFRITENIGCVMSGMTADSRSQVQRARYEAANWKYKYGYEIPVDMLCKRIADISQVYTQNAEMRPLGCCMIVVGVDEELGPQVYKCDPAGYYCGFKATAAGVKQTEATSFLEKKVKKKLDWTFDQTVETAISCMSTVLAIDFKPSELEIGVVTTEEPKFSTPVFNIDNNKKCFISHQIIILE</sequence>
<keyword evidence="13" id="KW-0540">Nuclease</keyword>
<dbReference type="InterPro" id="IPR034642">
    <property type="entry name" value="Proteasome_subunit_alpha6"/>
</dbReference>
<evidence type="ECO:0000256" key="12">
    <source>
        <dbReference type="ARBA" id="ARBA00022694"/>
    </source>
</evidence>
<dbReference type="GO" id="GO:0046872">
    <property type="term" value="F:metal ion binding"/>
    <property type="evidence" value="ECO:0007669"/>
    <property type="project" value="UniProtKB-KW"/>
</dbReference>
<keyword evidence="16" id="KW-0862">Zinc</keyword>
<evidence type="ECO:0000256" key="10">
    <source>
        <dbReference type="ARBA" id="ARBA00022490"/>
    </source>
</evidence>
<dbReference type="Ensembl" id="ENSCCRT00000007807.2">
    <property type="protein sequence ID" value="ENSCCRP00000007106.2"/>
    <property type="gene ID" value="ENSCCRG00000004163.2"/>
</dbReference>
<evidence type="ECO:0000256" key="16">
    <source>
        <dbReference type="ARBA" id="ARBA00022833"/>
    </source>
</evidence>
<comment type="subcellular location">
    <subcellularLocation>
        <location evidence="6">Cytoplasm</location>
    </subcellularLocation>
    <subcellularLocation>
        <location evidence="5">Mitochondrion</location>
    </subcellularLocation>
    <subcellularLocation>
        <location evidence="4">Nucleus</location>
    </subcellularLocation>
</comment>
<dbReference type="GO" id="GO:0097745">
    <property type="term" value="P:mitochondrial tRNA 5'-end processing"/>
    <property type="evidence" value="ECO:0007669"/>
    <property type="project" value="TreeGrafter"/>
</dbReference>
<dbReference type="Gene3D" id="1.25.40.10">
    <property type="entry name" value="Tetratricopeptide repeat domain"/>
    <property type="match status" value="1"/>
</dbReference>
<evidence type="ECO:0000256" key="7">
    <source>
        <dbReference type="ARBA" id="ARBA00007626"/>
    </source>
</evidence>
<dbReference type="Gene3D" id="3.40.50.11980">
    <property type="match status" value="1"/>
</dbReference>
<comment type="cofactor">
    <cofactor evidence="2">
        <name>Mg(2+)</name>
        <dbReference type="ChEBI" id="CHEBI:18420"/>
    </cofactor>
</comment>
<keyword evidence="30" id="KW-1185">Reference proteome</keyword>
<evidence type="ECO:0000256" key="18">
    <source>
        <dbReference type="ARBA" id="ARBA00022942"/>
    </source>
</evidence>
<keyword evidence="22" id="KW-0325">Glycoprotein</keyword>
<dbReference type="InterPro" id="IPR031595">
    <property type="entry name" value="PRORP_C"/>
</dbReference>
<evidence type="ECO:0000256" key="11">
    <source>
        <dbReference type="ARBA" id="ARBA00022553"/>
    </source>
</evidence>
<dbReference type="Gene3D" id="3.60.20.10">
    <property type="entry name" value="Glutamine Phosphoribosylpyrophosphate, subunit 1, domain 1"/>
    <property type="match status" value="1"/>
</dbReference>
<organism evidence="29 30">
    <name type="scientific">Cyprinus carpio carpio</name>
    <dbReference type="NCBI Taxonomy" id="630221"/>
    <lineage>
        <taxon>Eukaryota</taxon>
        <taxon>Metazoa</taxon>
        <taxon>Chordata</taxon>
        <taxon>Craniata</taxon>
        <taxon>Vertebrata</taxon>
        <taxon>Euteleostomi</taxon>
        <taxon>Actinopterygii</taxon>
        <taxon>Neopterygii</taxon>
        <taxon>Teleostei</taxon>
        <taxon>Ostariophysi</taxon>
        <taxon>Cypriniformes</taxon>
        <taxon>Cyprinidae</taxon>
        <taxon>Cyprininae</taxon>
        <taxon>Cyprinus</taxon>
    </lineage>
</organism>
<evidence type="ECO:0000256" key="21">
    <source>
        <dbReference type="ARBA" id="ARBA00023128"/>
    </source>
</evidence>
<keyword evidence="19" id="KW-0809">Transit peptide</keyword>
<comment type="function">
    <text evidence="3">Component of the 20S core proteasome complex involved in the proteolytic degradation of most intracellular proteins. This complex plays numerous essential roles within the cell by associating with different regulatory particles. Associated with two 19S regulatory particles, forms the 26S proteasome and thus participates in the ATP-dependent degradation of ubiquitinated proteins. The 26S proteasome plays a key role in the maintenance of protein homeostasis by removing misfolded or damaged proteins that could impair cellular functions, and by removing proteins whose functions are no longer required. Associated with the PA200 or PA28, the 20S proteasome mediates ubiquitin-independent protein degradation. This type of proteolysis is required in several pathways including spermatogenesis (20S-PA200 complex) or generation of a subset of MHC class I-presented antigenic peptides (20S-PA28 complex).</text>
</comment>
<dbReference type="GO" id="GO:0001682">
    <property type="term" value="P:tRNA 5'-leader removal"/>
    <property type="evidence" value="ECO:0007669"/>
    <property type="project" value="TreeGrafter"/>
</dbReference>
<dbReference type="PANTHER" id="PTHR13547">
    <property type="match status" value="1"/>
</dbReference>
<keyword evidence="14" id="KW-0479">Metal-binding</keyword>
<dbReference type="InterPro" id="IPR033495">
    <property type="entry name" value="MRPP3_PIN_dom"/>
</dbReference>
<evidence type="ECO:0000256" key="2">
    <source>
        <dbReference type="ARBA" id="ARBA00001946"/>
    </source>
</evidence>
<dbReference type="InterPro" id="IPR001353">
    <property type="entry name" value="Proteasome_sua/b"/>
</dbReference>
<evidence type="ECO:0000256" key="3">
    <source>
        <dbReference type="ARBA" id="ARBA00003876"/>
    </source>
</evidence>
<keyword evidence="10" id="KW-0963">Cytoplasm</keyword>
<dbReference type="PROSITE" id="PS51475">
    <property type="entry name" value="PROTEASOME_ALPHA_2"/>
    <property type="match status" value="1"/>
</dbReference>
<dbReference type="CDD" id="cd18718">
    <property type="entry name" value="PIN_PRORP"/>
    <property type="match status" value="1"/>
</dbReference>
<evidence type="ECO:0000256" key="24">
    <source>
        <dbReference type="ARBA" id="ARBA00044536"/>
    </source>
</evidence>
<evidence type="ECO:0000256" key="20">
    <source>
        <dbReference type="ARBA" id="ARBA00022990"/>
    </source>
</evidence>
<dbReference type="InterPro" id="IPR029055">
    <property type="entry name" value="Ntn_hydrolases_N"/>
</dbReference>
<dbReference type="FunFam" id="3.60.20.10:FF:000020">
    <property type="entry name" value="Proteasome subunit alpha type"/>
    <property type="match status" value="1"/>
</dbReference>
<evidence type="ECO:0000256" key="19">
    <source>
        <dbReference type="ARBA" id="ARBA00022946"/>
    </source>
</evidence>
<evidence type="ECO:0000256" key="17">
    <source>
        <dbReference type="ARBA" id="ARBA00022842"/>
    </source>
</evidence>
<evidence type="ECO:0000313" key="30">
    <source>
        <dbReference type="Proteomes" id="UP001108240"/>
    </source>
</evidence>
<evidence type="ECO:0000256" key="15">
    <source>
        <dbReference type="ARBA" id="ARBA00022801"/>
    </source>
</evidence>
<evidence type="ECO:0000256" key="9">
    <source>
        <dbReference type="ARBA" id="ARBA00021332"/>
    </source>
</evidence>
<feature type="domain" description="PRORP" evidence="28">
    <location>
        <begin position="317"/>
        <end position="549"/>
    </location>
</feature>
<dbReference type="Pfam" id="PF00227">
    <property type="entry name" value="Proteasome"/>
    <property type="match status" value="1"/>
</dbReference>
<keyword evidence="15" id="KW-0378">Hydrolase</keyword>
<dbReference type="PANTHER" id="PTHR13547:SF1">
    <property type="entry name" value="MITOCHONDRIAL RIBONUCLEASE P CATALYTIC SUBUNIT"/>
    <property type="match status" value="1"/>
</dbReference>
<keyword evidence="12" id="KW-0819">tRNA processing</keyword>
<evidence type="ECO:0000256" key="14">
    <source>
        <dbReference type="ARBA" id="ARBA00022723"/>
    </source>
</evidence>
<keyword evidence="23" id="KW-0539">Nucleus</keyword>
<dbReference type="GO" id="GO:0051603">
    <property type="term" value="P:proteolysis involved in protein catabolic process"/>
    <property type="evidence" value="ECO:0007669"/>
    <property type="project" value="InterPro"/>
</dbReference>
<dbReference type="Pfam" id="PF16953">
    <property type="entry name" value="PRORP"/>
    <property type="match status" value="1"/>
</dbReference>
<dbReference type="InterPro" id="IPR023332">
    <property type="entry name" value="Proteasome_alpha-type"/>
</dbReference>
<reference evidence="29" key="2">
    <citation type="submission" date="2025-09" db="UniProtKB">
        <authorList>
            <consortium name="Ensembl"/>
        </authorList>
    </citation>
    <scope>IDENTIFICATION</scope>
</reference>
<keyword evidence="18 27" id="KW-0647">Proteasome</keyword>
<name>A0A8C1A3H5_CYPCA</name>
<dbReference type="GO" id="GO:0004526">
    <property type="term" value="F:ribonuclease P activity"/>
    <property type="evidence" value="ECO:0007669"/>
    <property type="project" value="UniProtKB-EC"/>
</dbReference>
<evidence type="ECO:0000256" key="23">
    <source>
        <dbReference type="ARBA" id="ARBA00023242"/>
    </source>
</evidence>
<comment type="catalytic activity">
    <reaction evidence="1">
        <text>Endonucleolytic cleavage of RNA, removing 5'-extranucleotides from tRNA precursor.</text>
        <dbReference type="EC" id="3.1.26.5"/>
    </reaction>
</comment>
<dbReference type="FunFam" id="1.25.40.10:FF:001403">
    <property type="entry name" value="Mitochondrial ribonuclease P protein 3-like Protein"/>
    <property type="match status" value="1"/>
</dbReference>
<evidence type="ECO:0000256" key="25">
    <source>
        <dbReference type="ARBA" id="ARBA00044559"/>
    </source>
</evidence>
<evidence type="ECO:0000259" key="28">
    <source>
        <dbReference type="Pfam" id="PF16953"/>
    </source>
</evidence>
<protein>
    <recommendedName>
        <fullName evidence="24">Mitochondrial ribonuclease P catalytic subunit</fullName>
        <ecNumber evidence="8">3.1.26.5</ecNumber>
    </recommendedName>
    <alternativeName>
        <fullName evidence="25">Mitochondrial ribonuclease P protein 3</fullName>
    </alternativeName>
    <alternativeName>
        <fullName evidence="9">Proteasome subunit alpha type-6</fullName>
    </alternativeName>
</protein>
<evidence type="ECO:0000313" key="29">
    <source>
        <dbReference type="Ensembl" id="ENSCCRP00000007106.2"/>
    </source>
</evidence>
<proteinExistence type="inferred from homology"/>
<dbReference type="GO" id="GO:0019773">
    <property type="term" value="C:proteasome core complex, alpha-subunit complex"/>
    <property type="evidence" value="ECO:0007669"/>
    <property type="project" value="UniProtKB-UniRule"/>
</dbReference>
<dbReference type="CDD" id="cd03754">
    <property type="entry name" value="proteasome_alpha_type_6"/>
    <property type="match status" value="1"/>
</dbReference>
<dbReference type="InterPro" id="IPR011990">
    <property type="entry name" value="TPR-like_helical_dom_sf"/>
</dbReference>